<evidence type="ECO:0000256" key="10">
    <source>
        <dbReference type="ARBA" id="ARBA00023235"/>
    </source>
</evidence>
<dbReference type="GO" id="GO:0003949">
    <property type="term" value="F:1-(5-phosphoribosyl)-5-[(5-phosphoribosylamino)methylideneamino]imidazole-4-carboxamide isomerase activity"/>
    <property type="evidence" value="ECO:0007669"/>
    <property type="project" value="UniProtKB-UniRule"/>
</dbReference>
<dbReference type="Pfam" id="PF00977">
    <property type="entry name" value="His_biosynth"/>
    <property type="match status" value="1"/>
</dbReference>
<dbReference type="FunFam" id="3.20.20.70:FF:000009">
    <property type="entry name" value="1-(5-phosphoribosyl)-5-[(5-phosphoribosylamino)methylideneamino] imidazole-4-carboxamide isomerase"/>
    <property type="match status" value="1"/>
</dbReference>
<evidence type="ECO:0000256" key="3">
    <source>
        <dbReference type="ARBA" id="ARBA00005133"/>
    </source>
</evidence>
<gene>
    <name evidence="12" type="primary">hisA</name>
    <name evidence="15" type="ORF">B9O19_00221</name>
</gene>
<dbReference type="GO" id="GO:0000105">
    <property type="term" value="P:L-histidine biosynthetic process"/>
    <property type="evidence" value="ECO:0007669"/>
    <property type="project" value="UniProtKB-UniRule"/>
</dbReference>
<evidence type="ECO:0000313" key="16">
    <source>
        <dbReference type="Proteomes" id="UP000235589"/>
    </source>
</evidence>
<evidence type="ECO:0000256" key="6">
    <source>
        <dbReference type="ARBA" id="ARBA00018464"/>
    </source>
</evidence>
<comment type="pathway">
    <text evidence="3 12 14">Amino-acid biosynthesis; L-histidine biosynthesis; L-histidine from 5-phospho-alpha-D-ribose 1-diphosphate: step 4/9.</text>
</comment>
<keyword evidence="9 12" id="KW-0368">Histidine biosynthesis</keyword>
<dbReference type="GO" id="GO:0000162">
    <property type="term" value="P:L-tryptophan biosynthetic process"/>
    <property type="evidence" value="ECO:0007669"/>
    <property type="project" value="TreeGrafter"/>
</dbReference>
<comment type="subcellular location">
    <subcellularLocation>
        <location evidence="2 12 14">Cytoplasm</location>
    </subcellularLocation>
</comment>
<dbReference type="RefSeq" id="WP_102364706.1">
    <property type="nucleotide sequence ID" value="NZ_CP020991.1"/>
</dbReference>
<dbReference type="SUPFAM" id="SSF51366">
    <property type="entry name" value="Ribulose-phoshate binding barrel"/>
    <property type="match status" value="1"/>
</dbReference>
<dbReference type="PANTHER" id="PTHR43090:SF2">
    <property type="entry name" value="1-(5-PHOSPHORIBOSYL)-5-[(5-PHOSPHORIBOSYLAMINO)METHYLIDENEAMINO] IMIDAZOLE-4-CARBOXAMIDE ISOMERASE"/>
    <property type="match status" value="1"/>
</dbReference>
<dbReference type="AlphaFoldDB" id="A0A2K9NZD7"/>
<dbReference type="EMBL" id="CP020991">
    <property type="protein sequence ID" value="AUO18405.1"/>
    <property type="molecule type" value="Genomic_DNA"/>
</dbReference>
<dbReference type="InterPro" id="IPR011060">
    <property type="entry name" value="RibuloseP-bd_barrel"/>
</dbReference>
<evidence type="ECO:0000256" key="1">
    <source>
        <dbReference type="ARBA" id="ARBA00000901"/>
    </source>
</evidence>
<dbReference type="NCBIfam" id="NF010112">
    <property type="entry name" value="PRK13585.1"/>
    <property type="match status" value="1"/>
</dbReference>
<dbReference type="NCBIfam" id="TIGR00007">
    <property type="entry name" value="1-(5-phosphoribosyl)-5-[(5-phosphoribosylamino)methylideneamino]imidazole-4-carboxamide isomerase"/>
    <property type="match status" value="1"/>
</dbReference>
<evidence type="ECO:0000256" key="4">
    <source>
        <dbReference type="ARBA" id="ARBA00009667"/>
    </source>
</evidence>
<dbReference type="InterPro" id="IPR013785">
    <property type="entry name" value="Aldolase_TIM"/>
</dbReference>
<evidence type="ECO:0000256" key="12">
    <source>
        <dbReference type="HAMAP-Rule" id="MF_01014"/>
    </source>
</evidence>
<protein>
    <recommendedName>
        <fullName evidence="6 12">1-(5-phosphoribosyl)-5-[(5-phosphoribosylamino)methylideneamino] imidazole-4-carboxamide isomerase</fullName>
        <ecNumber evidence="5 12">5.3.1.16</ecNumber>
    </recommendedName>
    <alternativeName>
        <fullName evidence="11 12">Phosphoribosylformimino-5-aminoimidazole carboxamide ribotide isomerase</fullName>
    </alternativeName>
</protein>
<comment type="similarity">
    <text evidence="4 12 13">Belongs to the HisA/HisF family.</text>
</comment>
<keyword evidence="8 12" id="KW-0028">Amino-acid biosynthesis</keyword>
<organism evidence="15 16">
    <name type="scientific">Monoglobus pectinilyticus</name>
    <dbReference type="NCBI Taxonomy" id="1981510"/>
    <lineage>
        <taxon>Bacteria</taxon>
        <taxon>Bacillati</taxon>
        <taxon>Bacillota</taxon>
        <taxon>Clostridia</taxon>
        <taxon>Monoglobales</taxon>
        <taxon>Monoglobaceae</taxon>
        <taxon>Monoglobus</taxon>
    </lineage>
</organism>
<dbReference type="GeneID" id="98061651"/>
<evidence type="ECO:0000256" key="9">
    <source>
        <dbReference type="ARBA" id="ARBA00023102"/>
    </source>
</evidence>
<evidence type="ECO:0000256" key="7">
    <source>
        <dbReference type="ARBA" id="ARBA00022490"/>
    </source>
</evidence>
<dbReference type="InterPro" id="IPR006063">
    <property type="entry name" value="HisA_bact_arch"/>
</dbReference>
<sequence>MKIYPAIDIIGRECVRLVKGDYSQKTTYSQNPVEVAKKWEEAGGEFLHIVDLDGAKSGDMPNFELIRTIVSELNIPVEVGGGIRSMECVDKYLNAGIARVILGTSALKNPDFVKLAVEKYEDKIAVGIDAKNGMVAISGWEDVSNTPAVEFAKLMESIGVRYIIYTDIATDGMLNGPNIEAMAEMLENVNVNIIASGGVTTLNDVKKLAALGVEGAIIGKALYTGNIDLKEAILKGRC</sequence>
<proteinExistence type="inferred from homology"/>
<dbReference type="UniPathway" id="UPA00031">
    <property type="reaction ID" value="UER00009"/>
</dbReference>
<dbReference type="CDD" id="cd04732">
    <property type="entry name" value="HisA"/>
    <property type="match status" value="1"/>
</dbReference>
<dbReference type="Proteomes" id="UP000235589">
    <property type="component" value="Chromosome"/>
</dbReference>
<evidence type="ECO:0000256" key="2">
    <source>
        <dbReference type="ARBA" id="ARBA00004496"/>
    </source>
</evidence>
<feature type="active site" description="Proton acceptor" evidence="12">
    <location>
        <position position="8"/>
    </location>
</feature>
<feature type="active site" description="Proton donor" evidence="12">
    <location>
        <position position="129"/>
    </location>
</feature>
<accession>A0A2K9NZD7</accession>
<name>A0A2K9NZD7_9FIRM</name>
<evidence type="ECO:0000256" key="11">
    <source>
        <dbReference type="ARBA" id="ARBA00030547"/>
    </source>
</evidence>
<reference evidence="15 16" key="1">
    <citation type="submission" date="2017-04" db="EMBL/GenBank/DDBJ databases">
        <title>Monoglobus pectinilyticus 14 draft genome.</title>
        <authorList>
            <person name="Kim C."/>
            <person name="Rosendale D.I."/>
            <person name="Kelly W.J."/>
            <person name="Tannock G.W."/>
            <person name="Patchett M.L."/>
            <person name="Jordens J.Z."/>
        </authorList>
    </citation>
    <scope>NUCLEOTIDE SEQUENCE [LARGE SCALE GENOMIC DNA]</scope>
    <source>
        <strain evidence="15 16">14</strain>
    </source>
</reference>
<evidence type="ECO:0000313" key="15">
    <source>
        <dbReference type="EMBL" id="AUO18405.1"/>
    </source>
</evidence>
<dbReference type="KEGG" id="mpec:B9O19_00221"/>
<dbReference type="InterPro" id="IPR044524">
    <property type="entry name" value="Isoase_HisA-like"/>
</dbReference>
<keyword evidence="16" id="KW-1185">Reference proteome</keyword>
<evidence type="ECO:0000256" key="13">
    <source>
        <dbReference type="RuleBase" id="RU003657"/>
    </source>
</evidence>
<dbReference type="GO" id="GO:0005737">
    <property type="term" value="C:cytoplasm"/>
    <property type="evidence" value="ECO:0007669"/>
    <property type="project" value="UniProtKB-SubCell"/>
</dbReference>
<dbReference type="InterPro" id="IPR023016">
    <property type="entry name" value="HisA/PriA"/>
</dbReference>
<evidence type="ECO:0000256" key="5">
    <source>
        <dbReference type="ARBA" id="ARBA00012550"/>
    </source>
</evidence>
<dbReference type="InterPro" id="IPR006062">
    <property type="entry name" value="His_biosynth"/>
</dbReference>
<dbReference type="PANTHER" id="PTHR43090">
    <property type="entry name" value="1-(5-PHOSPHORIBOSYL)-5-[(5-PHOSPHORIBOSYLAMINO)METHYLIDENEAMINO] IMIDAZOLE-4-CARBOXAMIDE ISOMERASE"/>
    <property type="match status" value="1"/>
</dbReference>
<dbReference type="HAMAP" id="MF_01014">
    <property type="entry name" value="HisA"/>
    <property type="match status" value="1"/>
</dbReference>
<keyword evidence="7 12" id="KW-0963">Cytoplasm</keyword>
<keyword evidence="10 12" id="KW-0413">Isomerase</keyword>
<comment type="catalytic activity">
    <reaction evidence="1 12 14">
        <text>1-(5-phospho-beta-D-ribosyl)-5-[(5-phospho-beta-D-ribosylamino)methylideneamino]imidazole-4-carboxamide = 5-[(5-phospho-1-deoxy-D-ribulos-1-ylimino)methylamino]-1-(5-phospho-beta-D-ribosyl)imidazole-4-carboxamide</text>
        <dbReference type="Rhea" id="RHEA:15469"/>
        <dbReference type="ChEBI" id="CHEBI:58435"/>
        <dbReference type="ChEBI" id="CHEBI:58525"/>
        <dbReference type="EC" id="5.3.1.16"/>
    </reaction>
</comment>
<dbReference type="OrthoDB" id="9781903at2"/>
<evidence type="ECO:0000256" key="8">
    <source>
        <dbReference type="ARBA" id="ARBA00022605"/>
    </source>
</evidence>
<evidence type="ECO:0000256" key="14">
    <source>
        <dbReference type="RuleBase" id="RU003658"/>
    </source>
</evidence>
<dbReference type="EC" id="5.3.1.16" evidence="5 12"/>
<dbReference type="Gene3D" id="3.20.20.70">
    <property type="entry name" value="Aldolase class I"/>
    <property type="match status" value="1"/>
</dbReference>